<dbReference type="GeneTree" id="ENSGT00940000163412"/>
<reference evidence="6" key="2">
    <citation type="submission" date="2025-08" db="UniProtKB">
        <authorList>
            <consortium name="Ensembl"/>
        </authorList>
    </citation>
    <scope>IDENTIFICATION</scope>
</reference>
<keyword evidence="4 5" id="KW-0472">Membrane</keyword>
<dbReference type="InterPro" id="IPR045014">
    <property type="entry name" value="TM41A/B"/>
</dbReference>
<evidence type="ECO:0000313" key="7">
    <source>
        <dbReference type="Proteomes" id="UP000314982"/>
    </source>
</evidence>
<name>A0A4W5LQI2_9TELE</name>
<feature type="transmembrane region" description="Helical" evidence="5">
    <location>
        <begin position="140"/>
        <end position="160"/>
    </location>
</feature>
<evidence type="ECO:0000256" key="3">
    <source>
        <dbReference type="ARBA" id="ARBA00022989"/>
    </source>
</evidence>
<feature type="transmembrane region" description="Helical" evidence="5">
    <location>
        <begin position="74"/>
        <end position="92"/>
    </location>
</feature>
<evidence type="ECO:0000256" key="5">
    <source>
        <dbReference type="SAM" id="Phobius"/>
    </source>
</evidence>
<dbReference type="GO" id="GO:0016020">
    <property type="term" value="C:membrane"/>
    <property type="evidence" value="ECO:0007669"/>
    <property type="project" value="UniProtKB-SubCell"/>
</dbReference>
<keyword evidence="7" id="KW-1185">Reference proteome</keyword>
<dbReference type="PANTHER" id="PTHR43220">
    <property type="match status" value="1"/>
</dbReference>
<protein>
    <submittedName>
        <fullName evidence="6">Transmembrane protein 41aa</fullName>
    </submittedName>
</protein>
<reference evidence="6" key="3">
    <citation type="submission" date="2025-09" db="UniProtKB">
        <authorList>
            <consortium name="Ensembl"/>
        </authorList>
    </citation>
    <scope>IDENTIFICATION</scope>
</reference>
<feature type="transmembrane region" description="Helical" evidence="5">
    <location>
        <begin position="99"/>
        <end position="120"/>
    </location>
</feature>
<dbReference type="AlphaFoldDB" id="A0A4W5LQI2"/>
<organism evidence="6 7">
    <name type="scientific">Hucho hucho</name>
    <name type="common">huchen</name>
    <dbReference type="NCBI Taxonomy" id="62062"/>
    <lineage>
        <taxon>Eukaryota</taxon>
        <taxon>Metazoa</taxon>
        <taxon>Chordata</taxon>
        <taxon>Craniata</taxon>
        <taxon>Vertebrata</taxon>
        <taxon>Euteleostomi</taxon>
        <taxon>Actinopterygii</taxon>
        <taxon>Neopterygii</taxon>
        <taxon>Teleostei</taxon>
        <taxon>Protacanthopterygii</taxon>
        <taxon>Salmoniformes</taxon>
        <taxon>Salmonidae</taxon>
        <taxon>Salmoninae</taxon>
        <taxon>Hucho</taxon>
    </lineage>
</organism>
<accession>A0A4W5LQI2</accession>
<comment type="subcellular location">
    <subcellularLocation>
        <location evidence="1">Membrane</location>
        <topology evidence="1">Multi-pass membrane protein</topology>
    </subcellularLocation>
</comment>
<keyword evidence="3 5" id="KW-1133">Transmembrane helix</keyword>
<dbReference type="Ensembl" id="ENSHHUT00000029290.1">
    <property type="protein sequence ID" value="ENSHHUP00000028162.1"/>
    <property type="gene ID" value="ENSHHUG00000017870.1"/>
</dbReference>
<feature type="transmembrane region" description="Helical" evidence="5">
    <location>
        <begin position="7"/>
        <end position="25"/>
    </location>
</feature>
<evidence type="ECO:0000256" key="4">
    <source>
        <dbReference type="ARBA" id="ARBA00023136"/>
    </source>
</evidence>
<evidence type="ECO:0000313" key="6">
    <source>
        <dbReference type="Ensembl" id="ENSHHUP00000028162.1"/>
    </source>
</evidence>
<dbReference type="Proteomes" id="UP000314982">
    <property type="component" value="Unassembled WGS sequence"/>
</dbReference>
<proteinExistence type="predicted"/>
<keyword evidence="2 5" id="KW-0812">Transmembrane</keyword>
<sequence>MRSIVGLIVVVTAATFYLYILSSYLPSGPRQLPAETSAIDENTQKTHSENTLRKHTQKQKLSYNQKVCKNQSCLFFFLLFLRFFPMTPNWFLNMSAPIVNIPVTFFSFSIFIGLIPYNFICVQTGSMLSEVSSLDDLFSWGKVLQLLGIACVALLPGALIRHYSQTHLKLDGLEENNGVNKKTQ</sequence>
<evidence type="ECO:0000256" key="2">
    <source>
        <dbReference type="ARBA" id="ARBA00022692"/>
    </source>
</evidence>
<reference evidence="7" key="1">
    <citation type="submission" date="2018-06" db="EMBL/GenBank/DDBJ databases">
        <title>Genome assembly of Danube salmon.</title>
        <authorList>
            <person name="Macqueen D.J."/>
            <person name="Gundappa M.K."/>
        </authorList>
    </citation>
    <scope>NUCLEOTIDE SEQUENCE [LARGE SCALE GENOMIC DNA]</scope>
</reference>
<dbReference type="PANTHER" id="PTHR43220:SF21">
    <property type="entry name" value="TRANSMEMBRANE PROTEIN 41A"/>
    <property type="match status" value="1"/>
</dbReference>
<evidence type="ECO:0000256" key="1">
    <source>
        <dbReference type="ARBA" id="ARBA00004141"/>
    </source>
</evidence>